<comment type="caution">
    <text evidence="2">The sequence shown here is derived from an EMBL/GenBank/DDBJ whole genome shotgun (WGS) entry which is preliminary data.</text>
</comment>
<dbReference type="AlphaFoldDB" id="A0A1L8CXC9"/>
<dbReference type="STRING" id="870242.cpu_20340"/>
<feature type="domain" description="FAS1-like dehydratase" evidence="1">
    <location>
        <begin position="7"/>
        <end position="139"/>
    </location>
</feature>
<evidence type="ECO:0000313" key="3">
    <source>
        <dbReference type="Proteomes" id="UP000187485"/>
    </source>
</evidence>
<accession>A0A1L8CXC9</accession>
<dbReference type="EMBL" id="BDJK01000055">
    <property type="protein sequence ID" value="GAV23524.1"/>
    <property type="molecule type" value="Genomic_DNA"/>
</dbReference>
<dbReference type="OrthoDB" id="160199at2"/>
<proteinExistence type="predicted"/>
<dbReference type="RefSeq" id="WP_075859931.1">
    <property type="nucleotide sequence ID" value="NZ_BDJK01000055.1"/>
</dbReference>
<evidence type="ECO:0000313" key="2">
    <source>
        <dbReference type="EMBL" id="GAV23524.1"/>
    </source>
</evidence>
<sequence length="149" mass="17038">MEIKKEMVGMKFPPFTYRVVEEKIRELVAAIGDPNPIYRDRNEAQAQGYENIVAPPTFITLATHWTGSLYRYLKEIGVDLTRILHGEEHYEYFGEIYPGDILTGEAKLLAVEEKKGNFGPMTFIKIEIIYTNQEGKKVLRATGVIIVKN</sequence>
<protein>
    <recommendedName>
        <fullName evidence="1">FAS1-like dehydratase domain-containing protein</fullName>
    </recommendedName>
</protein>
<dbReference type="InterPro" id="IPR016709">
    <property type="entry name" value="HadA-like"/>
</dbReference>
<dbReference type="Gene3D" id="3.10.129.10">
    <property type="entry name" value="Hotdog Thioesterase"/>
    <property type="match status" value="1"/>
</dbReference>
<dbReference type="SUPFAM" id="SSF54637">
    <property type="entry name" value="Thioesterase/thiol ester dehydrase-isomerase"/>
    <property type="match status" value="1"/>
</dbReference>
<gene>
    <name evidence="2" type="ORF">cpu_20340</name>
</gene>
<dbReference type="InterPro" id="IPR029069">
    <property type="entry name" value="HotDog_dom_sf"/>
</dbReference>
<dbReference type="CDD" id="cd03441">
    <property type="entry name" value="R_hydratase_like"/>
    <property type="match status" value="1"/>
</dbReference>
<dbReference type="InterPro" id="IPR039569">
    <property type="entry name" value="FAS1-like_DH_region"/>
</dbReference>
<keyword evidence="3" id="KW-1185">Reference proteome</keyword>
<name>A0A1L8CXC9_9THEO</name>
<dbReference type="Proteomes" id="UP000187485">
    <property type="component" value="Unassembled WGS sequence"/>
</dbReference>
<organism evidence="2 3">
    <name type="scientific">Carboxydothermus pertinax</name>
    <dbReference type="NCBI Taxonomy" id="870242"/>
    <lineage>
        <taxon>Bacteria</taxon>
        <taxon>Bacillati</taxon>
        <taxon>Bacillota</taxon>
        <taxon>Clostridia</taxon>
        <taxon>Thermoanaerobacterales</taxon>
        <taxon>Thermoanaerobacteraceae</taxon>
        <taxon>Carboxydothermus</taxon>
    </lineage>
</organism>
<dbReference type="Pfam" id="PF13452">
    <property type="entry name" value="FAS1_DH_region"/>
    <property type="match status" value="1"/>
</dbReference>
<dbReference type="PIRSF" id="PIRSF018072">
    <property type="entry name" value="UCP018072"/>
    <property type="match status" value="1"/>
</dbReference>
<evidence type="ECO:0000259" key="1">
    <source>
        <dbReference type="Pfam" id="PF13452"/>
    </source>
</evidence>
<reference evidence="3" key="1">
    <citation type="submission" date="2016-12" db="EMBL/GenBank/DDBJ databases">
        <title>Draft Genome Sequences od Carboxydothermus pertinax and islandicus, Hydrogenogenic Carboxydotrophic Bacteria.</title>
        <authorList>
            <person name="Fukuyama Y."/>
            <person name="Ohmae K."/>
            <person name="Yoneda Y."/>
            <person name="Yoshida T."/>
            <person name="Sako Y."/>
        </authorList>
    </citation>
    <scope>NUCLEOTIDE SEQUENCE [LARGE SCALE GENOMIC DNA]</scope>
    <source>
        <strain evidence="3">Ug1</strain>
    </source>
</reference>